<feature type="transmembrane region" description="Helical" evidence="1">
    <location>
        <begin position="814"/>
        <end position="832"/>
    </location>
</feature>
<dbReference type="InterPro" id="IPR018674">
    <property type="entry name" value="DUF2142_membrane"/>
</dbReference>
<sequence length="866" mass="94842">MPDVRRTNKLIRKPGKPLLWAVVTLVVLVAVSLLVWLAMVRPELGKGRSQTISDDYSASTILADGQTASQIFTFDEDLLAIGVEFYLPGDQPSGELELVLTDADTGEELARSTGVMDYIVPDQYTVLGLDREVQGSAGRRYCLSLTPHYANGNLLALGHSSGVALWQDPMTVDGSPVDGTMAVQITYQRIGGYLTRFFLLICGFAALLAAFTVWAVLSRKVRLPRLVFVLVLGLGVLYSFVLPPYAAPDEKYHINQSFTLACRWANFFSDDEWQMGHVPTTTSFRRETDVNPTLQDENTTVFTWEEFTDTLFTTTDAPYDSHQEYAELQTDQNPLLYLASGAAVFVAYLFHLGFTPALALGRLANLLLFAALASYAVKVAPFGKRVFAAVALLPMTLHLAASFSRDAPLLGLCFAFTALVLDAAFGADRAKALRPARLAALLITGVLLAPGKMVYLPLAALLLLVPNLRLGRHAKVKKAGYLALCVALALVLNSGMLEGFLGSNSAAEESTTVAATTADTTAMDSLSVRGEKARPAEPDQQYEWVIREDNTLENFVRRLYYFGADERNPAQSEIDFWVQALEEKDVTPVVLGQAFLFSPDRINTYQDGWDILEQASLIFLAQDLKEAGNEALAAYYDEGGAALVYKVVYSLDECQTRFAELGLETGVMDDRMPLDRDTLAAEVQAAQATRATQSVTDEADSVTYTPGYILRHLSDTVLLLVRSAVENGDHYLRTLVGGSLSYYTLDLAWGWVVVLYLLLFFAALPAQDTRLLPDGSGRLWCALAALLCCLLAVAGCLLWTPTHYDTLYGLQGRYFLPVLPLLLLVCLPRKLAHIPDEEKASGQLMTGLALVQFGVLMNSMLAVIAR</sequence>
<feature type="transmembrane region" description="Helical" evidence="1">
    <location>
        <begin position="18"/>
        <end position="40"/>
    </location>
</feature>
<proteinExistence type="predicted"/>
<organism evidence="2 3">
    <name type="scientific">Subdoligranulum variabile</name>
    <dbReference type="NCBI Taxonomy" id="214851"/>
    <lineage>
        <taxon>Bacteria</taxon>
        <taxon>Bacillati</taxon>
        <taxon>Bacillota</taxon>
        <taxon>Clostridia</taxon>
        <taxon>Eubacteriales</taxon>
        <taxon>Oscillospiraceae</taxon>
        <taxon>Subdoligranulum</taxon>
    </lineage>
</organism>
<reference evidence="2" key="1">
    <citation type="journal article" date="2021" name="PeerJ">
        <title>Extensive microbial diversity within the chicken gut microbiome revealed by metagenomics and culture.</title>
        <authorList>
            <person name="Gilroy R."/>
            <person name="Ravi A."/>
            <person name="Getino M."/>
            <person name="Pursley I."/>
            <person name="Horton D.L."/>
            <person name="Alikhan N.F."/>
            <person name="Baker D."/>
            <person name="Gharbi K."/>
            <person name="Hall N."/>
            <person name="Watson M."/>
            <person name="Adriaenssens E.M."/>
            <person name="Foster-Nyarko E."/>
            <person name="Jarju S."/>
            <person name="Secka A."/>
            <person name="Antonio M."/>
            <person name="Oren A."/>
            <person name="Chaudhuri R.R."/>
            <person name="La Ragione R."/>
            <person name="Hildebrand F."/>
            <person name="Pallen M.J."/>
        </authorList>
    </citation>
    <scope>NUCLEOTIDE SEQUENCE</scope>
    <source>
        <strain evidence="2">ChiBcec21-2208</strain>
    </source>
</reference>
<evidence type="ECO:0000313" key="2">
    <source>
        <dbReference type="EMBL" id="HJG29093.1"/>
    </source>
</evidence>
<keyword evidence="1" id="KW-0472">Membrane</keyword>
<feature type="transmembrane region" description="Helical" evidence="1">
    <location>
        <begin position="779"/>
        <end position="802"/>
    </location>
</feature>
<dbReference type="EMBL" id="DYVE01000276">
    <property type="protein sequence ID" value="HJG29093.1"/>
    <property type="molecule type" value="Genomic_DNA"/>
</dbReference>
<feature type="transmembrane region" description="Helical" evidence="1">
    <location>
        <begin position="748"/>
        <end position="767"/>
    </location>
</feature>
<name>A0A921INP1_9FIRM</name>
<gene>
    <name evidence="2" type="ORF">K8V20_10690</name>
</gene>
<accession>A0A921INP1</accession>
<evidence type="ECO:0000256" key="1">
    <source>
        <dbReference type="SAM" id="Phobius"/>
    </source>
</evidence>
<feature type="transmembrane region" description="Helical" evidence="1">
    <location>
        <begin position="409"/>
        <end position="427"/>
    </location>
</feature>
<protein>
    <submittedName>
        <fullName evidence="2">DUF2142 domain-containing protein</fullName>
    </submittedName>
</protein>
<dbReference type="Pfam" id="PF09913">
    <property type="entry name" value="DUF2142"/>
    <property type="match status" value="1"/>
</dbReference>
<feature type="transmembrane region" description="Helical" evidence="1">
    <location>
        <begin position="197"/>
        <end position="217"/>
    </location>
</feature>
<feature type="transmembrane region" description="Helical" evidence="1">
    <location>
        <begin position="223"/>
        <end position="242"/>
    </location>
</feature>
<dbReference type="Proteomes" id="UP000782880">
    <property type="component" value="Unassembled WGS sequence"/>
</dbReference>
<keyword evidence="1" id="KW-0812">Transmembrane</keyword>
<feature type="transmembrane region" description="Helical" evidence="1">
    <location>
        <begin position="335"/>
        <end position="354"/>
    </location>
</feature>
<reference evidence="2" key="2">
    <citation type="submission" date="2021-09" db="EMBL/GenBank/DDBJ databases">
        <authorList>
            <person name="Gilroy R."/>
        </authorList>
    </citation>
    <scope>NUCLEOTIDE SEQUENCE</scope>
    <source>
        <strain evidence="2">ChiBcec21-2208</strain>
    </source>
</reference>
<dbReference type="AlphaFoldDB" id="A0A921INP1"/>
<comment type="caution">
    <text evidence="2">The sequence shown here is derived from an EMBL/GenBank/DDBJ whole genome shotgun (WGS) entry which is preliminary data.</text>
</comment>
<feature type="transmembrane region" description="Helical" evidence="1">
    <location>
        <begin position="844"/>
        <end position="865"/>
    </location>
</feature>
<keyword evidence="1" id="KW-1133">Transmembrane helix</keyword>
<evidence type="ECO:0000313" key="3">
    <source>
        <dbReference type="Proteomes" id="UP000782880"/>
    </source>
</evidence>
<feature type="transmembrane region" description="Helical" evidence="1">
    <location>
        <begin position="360"/>
        <end position="377"/>
    </location>
</feature>
<feature type="transmembrane region" description="Helical" evidence="1">
    <location>
        <begin position="439"/>
        <end position="465"/>
    </location>
</feature>